<dbReference type="InterPro" id="IPR015813">
    <property type="entry name" value="Pyrv/PenolPyrv_kinase-like_dom"/>
</dbReference>
<dbReference type="PRINTS" id="PR01050">
    <property type="entry name" value="PYRUVTKNASE"/>
</dbReference>
<evidence type="ECO:0000256" key="6">
    <source>
        <dbReference type="ARBA" id="ARBA00022723"/>
    </source>
</evidence>
<dbReference type="SUPFAM" id="SSF52935">
    <property type="entry name" value="PK C-terminal domain-like"/>
    <property type="match status" value="1"/>
</dbReference>
<evidence type="ECO:0000256" key="7">
    <source>
        <dbReference type="ARBA" id="ARBA00022741"/>
    </source>
</evidence>
<accession>I4EE68</accession>
<keyword evidence="9" id="KW-0067">ATP-binding</keyword>
<keyword evidence="18" id="KW-1185">Reference proteome</keyword>
<dbReference type="Pfam" id="PF02887">
    <property type="entry name" value="PK_C"/>
    <property type="match status" value="1"/>
</dbReference>
<dbReference type="InterPro" id="IPR015795">
    <property type="entry name" value="Pyrv_Knase_C"/>
</dbReference>
<evidence type="ECO:0000256" key="10">
    <source>
        <dbReference type="ARBA" id="ARBA00022842"/>
    </source>
</evidence>
<evidence type="ECO:0000256" key="12">
    <source>
        <dbReference type="ARBA" id="ARBA00023317"/>
    </source>
</evidence>
<feature type="domain" description="Pyruvate kinase C-terminal" evidence="16">
    <location>
        <begin position="360"/>
        <end position="472"/>
    </location>
</feature>
<comment type="caution">
    <text evidence="17">The sequence shown here is derived from an EMBL/GenBank/DDBJ whole genome shotgun (WGS) entry which is preliminary data.</text>
</comment>
<keyword evidence="10 14" id="KW-0460">Magnesium</keyword>
<dbReference type="UniPathway" id="UPA00109">
    <property type="reaction ID" value="UER00188"/>
</dbReference>
<evidence type="ECO:0000256" key="13">
    <source>
        <dbReference type="NCBIfam" id="TIGR01064"/>
    </source>
</evidence>
<dbReference type="NCBIfam" id="NF004491">
    <property type="entry name" value="PRK05826.1"/>
    <property type="match status" value="1"/>
</dbReference>
<dbReference type="Gene3D" id="2.40.33.10">
    <property type="entry name" value="PK beta-barrel domain-like"/>
    <property type="match status" value="1"/>
</dbReference>
<dbReference type="InterPro" id="IPR015806">
    <property type="entry name" value="Pyrv_Knase_insert_dom_sf"/>
</dbReference>
<dbReference type="EMBL" id="CAGS01000084">
    <property type="protein sequence ID" value="CCF82980.1"/>
    <property type="molecule type" value="Genomic_DNA"/>
</dbReference>
<keyword evidence="8 14" id="KW-0418">Kinase</keyword>
<dbReference type="SUPFAM" id="SSF50800">
    <property type="entry name" value="PK beta-barrel domain-like"/>
    <property type="match status" value="1"/>
</dbReference>
<dbReference type="GO" id="GO:0005524">
    <property type="term" value="F:ATP binding"/>
    <property type="evidence" value="ECO:0007669"/>
    <property type="project" value="UniProtKB-KW"/>
</dbReference>
<evidence type="ECO:0000256" key="4">
    <source>
        <dbReference type="ARBA" id="ARBA00012142"/>
    </source>
</evidence>
<dbReference type="Gene3D" id="3.20.20.60">
    <property type="entry name" value="Phosphoenolpyruvate-binding domains"/>
    <property type="match status" value="1"/>
</dbReference>
<dbReference type="InterPro" id="IPR015793">
    <property type="entry name" value="Pyrv_Knase_brl"/>
</dbReference>
<dbReference type="GO" id="GO:0016301">
    <property type="term" value="F:kinase activity"/>
    <property type="evidence" value="ECO:0007669"/>
    <property type="project" value="UniProtKB-KW"/>
</dbReference>
<dbReference type="GO" id="GO:0000287">
    <property type="term" value="F:magnesium ion binding"/>
    <property type="evidence" value="ECO:0007669"/>
    <property type="project" value="UniProtKB-UniRule"/>
</dbReference>
<feature type="domain" description="Pyruvate kinase barrel" evidence="15">
    <location>
        <begin position="8"/>
        <end position="329"/>
    </location>
</feature>
<proteinExistence type="inferred from homology"/>
<dbReference type="InterPro" id="IPR011037">
    <property type="entry name" value="Pyrv_Knase-like_insert_dom_sf"/>
</dbReference>
<evidence type="ECO:0000313" key="17">
    <source>
        <dbReference type="EMBL" id="CCF82980.1"/>
    </source>
</evidence>
<dbReference type="EC" id="2.7.1.40" evidence="4 13"/>
<dbReference type="OrthoDB" id="9812123at2"/>
<name>I4EE68_9BACT</name>
<dbReference type="GO" id="GO:0004743">
    <property type="term" value="F:pyruvate kinase activity"/>
    <property type="evidence" value="ECO:0007669"/>
    <property type="project" value="UniProtKB-UniRule"/>
</dbReference>
<evidence type="ECO:0000313" key="18">
    <source>
        <dbReference type="Proteomes" id="UP000004221"/>
    </source>
</evidence>
<evidence type="ECO:0000256" key="3">
    <source>
        <dbReference type="ARBA" id="ARBA00008663"/>
    </source>
</evidence>
<evidence type="ECO:0000256" key="11">
    <source>
        <dbReference type="ARBA" id="ARBA00023152"/>
    </source>
</evidence>
<dbReference type="InterPro" id="IPR001697">
    <property type="entry name" value="Pyr_Knase"/>
</dbReference>
<dbReference type="GO" id="GO:0030955">
    <property type="term" value="F:potassium ion binding"/>
    <property type="evidence" value="ECO:0007669"/>
    <property type="project" value="UniProtKB-UniRule"/>
</dbReference>
<keyword evidence="12 17" id="KW-0670">Pyruvate</keyword>
<evidence type="ECO:0000256" key="5">
    <source>
        <dbReference type="ARBA" id="ARBA00022679"/>
    </source>
</evidence>
<dbReference type="Proteomes" id="UP000004221">
    <property type="component" value="Unassembled WGS sequence"/>
</dbReference>
<keyword evidence="7" id="KW-0547">Nucleotide-binding</keyword>
<dbReference type="AlphaFoldDB" id="I4EE68"/>
<dbReference type="RefSeq" id="WP_008475604.1">
    <property type="nucleotide sequence ID" value="NZ_CAGS01000084.1"/>
</dbReference>
<keyword evidence="11 14" id="KW-0324">Glycolysis</keyword>
<dbReference type="InterPro" id="IPR036918">
    <property type="entry name" value="Pyrv_Knase_C_sf"/>
</dbReference>
<comment type="catalytic activity">
    <reaction evidence="14">
        <text>pyruvate + ATP = phosphoenolpyruvate + ADP + H(+)</text>
        <dbReference type="Rhea" id="RHEA:18157"/>
        <dbReference type="ChEBI" id="CHEBI:15361"/>
        <dbReference type="ChEBI" id="CHEBI:15378"/>
        <dbReference type="ChEBI" id="CHEBI:30616"/>
        <dbReference type="ChEBI" id="CHEBI:58702"/>
        <dbReference type="ChEBI" id="CHEBI:456216"/>
        <dbReference type="EC" id="2.7.1.40"/>
    </reaction>
</comment>
<evidence type="ECO:0000256" key="14">
    <source>
        <dbReference type="RuleBase" id="RU000504"/>
    </source>
</evidence>
<comment type="pathway">
    <text evidence="2 14">Carbohydrate degradation; glycolysis; pyruvate from D-glyceraldehyde 3-phosphate: step 5/5.</text>
</comment>
<reference evidence="17 18" key="1">
    <citation type="journal article" date="2012" name="ISME J.">
        <title>Nitrification expanded: discovery, physiology and genomics of a nitrite-oxidizing bacterium from the phylum Chloroflexi.</title>
        <authorList>
            <person name="Sorokin D.Y."/>
            <person name="Lucker S."/>
            <person name="Vejmelkova D."/>
            <person name="Kostrikina N.A."/>
            <person name="Kleerebezem R."/>
            <person name="Rijpstra W.I."/>
            <person name="Damste J.S."/>
            <person name="Le Paslier D."/>
            <person name="Muyzer G."/>
            <person name="Wagner M."/>
            <person name="van Loosdrecht M.C."/>
            <person name="Daims H."/>
        </authorList>
    </citation>
    <scope>NUCLEOTIDE SEQUENCE [LARGE SCALE GENOMIC DNA]</scope>
    <source>
        <strain evidence="18">none</strain>
    </source>
</reference>
<dbReference type="InterPro" id="IPR018209">
    <property type="entry name" value="Pyrv_Knase_AS"/>
</dbReference>
<comment type="similarity">
    <text evidence="3 14">Belongs to the pyruvate kinase family.</text>
</comment>
<dbReference type="InterPro" id="IPR040442">
    <property type="entry name" value="Pyrv_kinase-like_dom_sf"/>
</dbReference>
<dbReference type="PROSITE" id="PS00110">
    <property type="entry name" value="PYRUVATE_KINASE"/>
    <property type="match status" value="1"/>
</dbReference>
<dbReference type="SUPFAM" id="SSF51621">
    <property type="entry name" value="Phosphoenolpyruvate/pyruvate domain"/>
    <property type="match status" value="1"/>
</dbReference>
<evidence type="ECO:0000256" key="1">
    <source>
        <dbReference type="ARBA" id="ARBA00001958"/>
    </source>
</evidence>
<protein>
    <recommendedName>
        <fullName evidence="4 13">Pyruvate kinase</fullName>
        <ecNumber evidence="4 13">2.7.1.40</ecNumber>
    </recommendedName>
</protein>
<evidence type="ECO:0000259" key="15">
    <source>
        <dbReference type="Pfam" id="PF00224"/>
    </source>
</evidence>
<evidence type="ECO:0000256" key="9">
    <source>
        <dbReference type="ARBA" id="ARBA00022840"/>
    </source>
</evidence>
<dbReference type="Gene3D" id="3.40.1380.20">
    <property type="entry name" value="Pyruvate kinase, C-terminal domain"/>
    <property type="match status" value="1"/>
</dbReference>
<gene>
    <name evidence="17" type="primary">pyk</name>
    <name evidence="17" type="ORF">NITHO_1740005</name>
</gene>
<keyword evidence="6" id="KW-0479">Metal-binding</keyword>
<evidence type="ECO:0000256" key="2">
    <source>
        <dbReference type="ARBA" id="ARBA00004997"/>
    </source>
</evidence>
<evidence type="ECO:0000256" key="8">
    <source>
        <dbReference type="ARBA" id="ARBA00022777"/>
    </source>
</evidence>
<comment type="cofactor">
    <cofactor evidence="1">
        <name>K(+)</name>
        <dbReference type="ChEBI" id="CHEBI:29103"/>
    </cofactor>
</comment>
<dbReference type="NCBIfam" id="TIGR01064">
    <property type="entry name" value="pyruv_kin"/>
    <property type="match status" value="1"/>
</dbReference>
<organism evidence="17 18">
    <name type="scientific">Nitrolancea hollandica Lb</name>
    <dbReference type="NCBI Taxonomy" id="1129897"/>
    <lineage>
        <taxon>Bacteria</taxon>
        <taxon>Pseudomonadati</taxon>
        <taxon>Thermomicrobiota</taxon>
        <taxon>Thermomicrobia</taxon>
        <taxon>Sphaerobacterales</taxon>
        <taxon>Sphaerobacterineae</taxon>
        <taxon>Sphaerobacteraceae</taxon>
        <taxon>Nitrolancea</taxon>
    </lineage>
</organism>
<dbReference type="Pfam" id="PF00224">
    <property type="entry name" value="PK"/>
    <property type="match status" value="1"/>
</dbReference>
<sequence>MVSPRRSRTVKIVATIGPASWDFATLKQLILSGVDVVRINAAHNSLADRGRLVDTIREASKETGRRVAILQDLAGPKPRTGPLPDGDSIPFLREETVELVGGNLPLEPGRVSIDDPTLVHGLEAGQRVLMADGLIEMLVESCEGETATAQVLRGGRLRGRQGVTVPGAPLRPRELEAHEVADIAFAAEYGLEYLGLSFVTRPSDIELVRAELRRHGGRAGIIAKIERPEALALISEITRTADAIMVARGDLGVQLPPEEVPIAQKRIIEVARIHGRPVITATQMLESMITQPIPTRAETSDVANAVLDGTDAVMLSAETATGEYPLEAVTMMDRIVSVVERHFPPVHRQDAEQPVTVASTIARAAYDIARRAPLVNLIAVFTQSGFSAREVARERPGVPVVALTTDEFVANQLALVWGVTALVAPLADDTEAAIAGMASRLISSGHASPGNHVLFVGSLPIFHESGRTNLLHLRQI</sequence>
<dbReference type="PANTHER" id="PTHR11817">
    <property type="entry name" value="PYRUVATE KINASE"/>
    <property type="match status" value="1"/>
</dbReference>
<evidence type="ECO:0000259" key="16">
    <source>
        <dbReference type="Pfam" id="PF02887"/>
    </source>
</evidence>
<keyword evidence="5 14" id="KW-0808">Transferase</keyword>